<evidence type="ECO:0000256" key="6">
    <source>
        <dbReference type="PROSITE-ProRule" id="PRU00169"/>
    </source>
</evidence>
<dbReference type="InterPro" id="IPR043128">
    <property type="entry name" value="Rev_trsase/Diguanyl_cyclase"/>
</dbReference>
<dbReference type="KEGG" id="msq:BKP64_16575"/>
<dbReference type="InterPro" id="IPR029787">
    <property type="entry name" value="Nucleotide_cyclase"/>
</dbReference>
<dbReference type="GO" id="GO:0000160">
    <property type="term" value="P:phosphorelay signal transduction system"/>
    <property type="evidence" value="ECO:0007669"/>
    <property type="project" value="UniProtKB-KW"/>
</dbReference>
<evidence type="ECO:0000256" key="7">
    <source>
        <dbReference type="SAM" id="MobiDB-lite"/>
    </source>
</evidence>
<evidence type="ECO:0000256" key="1">
    <source>
        <dbReference type="ARBA" id="ARBA00001946"/>
    </source>
</evidence>
<feature type="domain" description="GGDEF" evidence="9">
    <location>
        <begin position="422"/>
        <end position="554"/>
    </location>
</feature>
<dbReference type="STRING" id="1874317.BKP64_16575"/>
<evidence type="ECO:0000259" key="9">
    <source>
        <dbReference type="PROSITE" id="PS50887"/>
    </source>
</evidence>
<dbReference type="PROSITE" id="PS50887">
    <property type="entry name" value="GGDEF"/>
    <property type="match status" value="1"/>
</dbReference>
<dbReference type="InterPro" id="IPR050469">
    <property type="entry name" value="Diguanylate_Cyclase"/>
</dbReference>
<dbReference type="SUPFAM" id="SSF47226">
    <property type="entry name" value="Histidine-containing phosphotransfer domain, HPT domain"/>
    <property type="match status" value="1"/>
</dbReference>
<gene>
    <name evidence="11" type="ORF">BKP64_16575</name>
</gene>
<dbReference type="Pfam" id="PF00072">
    <property type="entry name" value="Response_reg"/>
    <property type="match status" value="1"/>
</dbReference>
<dbReference type="InterPro" id="IPR008207">
    <property type="entry name" value="Sig_transdc_His_kin_Hpt_dom"/>
</dbReference>
<keyword evidence="12" id="KW-1185">Reference proteome</keyword>
<evidence type="ECO:0000256" key="3">
    <source>
        <dbReference type="ARBA" id="ARBA00023012"/>
    </source>
</evidence>
<dbReference type="GO" id="GO:0052621">
    <property type="term" value="F:diguanylate cyclase activity"/>
    <property type="evidence" value="ECO:0007669"/>
    <property type="project" value="UniProtKB-EC"/>
</dbReference>
<protein>
    <recommendedName>
        <fullName evidence="2">diguanylate cyclase</fullName>
        <ecNumber evidence="2">2.7.7.65</ecNumber>
    </recommendedName>
</protein>
<evidence type="ECO:0000259" key="10">
    <source>
        <dbReference type="PROSITE" id="PS50894"/>
    </source>
</evidence>
<dbReference type="InterPro" id="IPR011006">
    <property type="entry name" value="CheY-like_superfamily"/>
</dbReference>
<dbReference type="EMBL" id="CP017715">
    <property type="protein sequence ID" value="AOY89657.1"/>
    <property type="molecule type" value="Genomic_DNA"/>
</dbReference>
<sequence length="563" mass="61419">MVEDKNSEVARKLELLKQRFKEKATADLVQLQAALKRVRSDTAFASGDIAAIYQSLHRLAGSAGTFGYGALGEEARRLELAIKPLAEACSGRSAAGIDRAEFDSMVGDSFGAGVMRLVEFLDQESNEAGPADLSLTPGIARRREEPLVLIADPDRSRAEELARDLGLHGFRTVVEASIETAVISRAEALSAIVARDWLMFGEGVRLQALDSDSAVICIGSEDSFSERYGLAERGVDGFLCEPVDVPLLADYIERLITEREEGGAGRVMIVDDDPELLEHYGLVLEGGGLDVRRVNDPATILGVLSEFRPDIVLMDMQMGRFSGINLARMLRFDPEWLGLPIIFLSSEEDREFQVEALSKGGDDFLTKPVSDAFLLRAVSVRCYRARQLDKLASRDSLTGLLKHSLAKAEIQKEHARCLRLKQNAVVAMLDLDHFKQVNDRYGHRAGDLVIKGLASLLRHRLRKSDIIGRYGGEEFVVALPDCPIENARAVLQSICDQVSQIAFNGAGQEFTVTLSVGLAPLDQYATSGDAIEAADQALYRRKQNGRNGVAASTDPSEKSGGRG</sequence>
<dbReference type="InterPro" id="IPR001789">
    <property type="entry name" value="Sig_transdc_resp-reg_receiver"/>
</dbReference>
<dbReference type="FunFam" id="3.30.70.270:FF:000001">
    <property type="entry name" value="Diguanylate cyclase domain protein"/>
    <property type="match status" value="1"/>
</dbReference>
<keyword evidence="3" id="KW-0902">Two-component regulatory system</keyword>
<feature type="domain" description="HPt" evidence="10">
    <location>
        <begin position="9"/>
        <end position="124"/>
    </location>
</feature>
<dbReference type="PANTHER" id="PTHR45138">
    <property type="entry name" value="REGULATORY COMPONENTS OF SENSORY TRANSDUCTION SYSTEM"/>
    <property type="match status" value="1"/>
</dbReference>
<comment type="cofactor">
    <cofactor evidence="1">
        <name>Mg(2+)</name>
        <dbReference type="ChEBI" id="CHEBI:18420"/>
    </cofactor>
</comment>
<dbReference type="Proteomes" id="UP000177445">
    <property type="component" value="Chromosome"/>
</dbReference>
<dbReference type="RefSeq" id="WP_070972627.1">
    <property type="nucleotide sequence ID" value="NZ_CP017715.1"/>
</dbReference>
<proteinExistence type="predicted"/>
<dbReference type="SUPFAM" id="SSF52172">
    <property type="entry name" value="CheY-like"/>
    <property type="match status" value="2"/>
</dbReference>
<dbReference type="GO" id="GO:1902201">
    <property type="term" value="P:negative regulation of bacterial-type flagellum-dependent cell motility"/>
    <property type="evidence" value="ECO:0007669"/>
    <property type="project" value="TreeGrafter"/>
</dbReference>
<feature type="region of interest" description="Disordered" evidence="7">
    <location>
        <begin position="542"/>
        <end position="563"/>
    </location>
</feature>
<dbReference type="Gene3D" id="1.20.120.160">
    <property type="entry name" value="HPT domain"/>
    <property type="match status" value="1"/>
</dbReference>
<organism evidence="11 12">
    <name type="scientific">Marinobacter salinus</name>
    <dbReference type="NCBI Taxonomy" id="1874317"/>
    <lineage>
        <taxon>Bacteria</taxon>
        <taxon>Pseudomonadati</taxon>
        <taxon>Pseudomonadota</taxon>
        <taxon>Gammaproteobacteria</taxon>
        <taxon>Pseudomonadales</taxon>
        <taxon>Marinobacteraceae</taxon>
        <taxon>Marinobacter</taxon>
    </lineage>
</organism>
<name>A0A1D9GPV5_9GAMM</name>
<dbReference type="CDD" id="cd01949">
    <property type="entry name" value="GGDEF"/>
    <property type="match status" value="1"/>
</dbReference>
<accession>A0A1D9GPV5</accession>
<dbReference type="InterPro" id="IPR036641">
    <property type="entry name" value="HPT_dom_sf"/>
</dbReference>
<dbReference type="SMART" id="SM00448">
    <property type="entry name" value="REC"/>
    <property type="match status" value="1"/>
</dbReference>
<dbReference type="EC" id="2.7.7.65" evidence="2"/>
<dbReference type="SMART" id="SM00267">
    <property type="entry name" value="GGDEF"/>
    <property type="match status" value="1"/>
</dbReference>
<evidence type="ECO:0000313" key="11">
    <source>
        <dbReference type="EMBL" id="AOY89657.1"/>
    </source>
</evidence>
<dbReference type="PROSITE" id="PS50894">
    <property type="entry name" value="HPT"/>
    <property type="match status" value="1"/>
</dbReference>
<dbReference type="Pfam" id="PF01627">
    <property type="entry name" value="Hpt"/>
    <property type="match status" value="1"/>
</dbReference>
<keyword evidence="6" id="KW-0597">Phosphoprotein</keyword>
<dbReference type="InterPro" id="IPR000160">
    <property type="entry name" value="GGDEF_dom"/>
</dbReference>
<dbReference type="GO" id="GO:0004672">
    <property type="term" value="F:protein kinase activity"/>
    <property type="evidence" value="ECO:0007669"/>
    <property type="project" value="UniProtKB-ARBA"/>
</dbReference>
<dbReference type="Gene3D" id="3.40.50.2300">
    <property type="match status" value="1"/>
</dbReference>
<comment type="catalytic activity">
    <reaction evidence="4">
        <text>2 GTP = 3',3'-c-di-GMP + 2 diphosphate</text>
        <dbReference type="Rhea" id="RHEA:24898"/>
        <dbReference type="ChEBI" id="CHEBI:33019"/>
        <dbReference type="ChEBI" id="CHEBI:37565"/>
        <dbReference type="ChEBI" id="CHEBI:58805"/>
        <dbReference type="EC" id="2.7.7.65"/>
    </reaction>
</comment>
<dbReference type="CDD" id="cd00156">
    <property type="entry name" value="REC"/>
    <property type="match status" value="1"/>
</dbReference>
<dbReference type="AlphaFoldDB" id="A0A1D9GPV5"/>
<feature type="modified residue" description="Phosphohistidine" evidence="5">
    <location>
        <position position="57"/>
    </location>
</feature>
<dbReference type="PROSITE" id="PS50110">
    <property type="entry name" value="RESPONSE_REGULATORY"/>
    <property type="match status" value="1"/>
</dbReference>
<dbReference type="SUPFAM" id="SSF55073">
    <property type="entry name" value="Nucleotide cyclase"/>
    <property type="match status" value="1"/>
</dbReference>
<feature type="domain" description="Response regulatory" evidence="8">
    <location>
        <begin position="266"/>
        <end position="382"/>
    </location>
</feature>
<dbReference type="NCBIfam" id="TIGR00254">
    <property type="entry name" value="GGDEF"/>
    <property type="match status" value="1"/>
</dbReference>
<dbReference type="Gene3D" id="3.30.70.270">
    <property type="match status" value="1"/>
</dbReference>
<dbReference type="PANTHER" id="PTHR45138:SF9">
    <property type="entry name" value="DIGUANYLATE CYCLASE DGCM-RELATED"/>
    <property type="match status" value="1"/>
</dbReference>
<dbReference type="Pfam" id="PF00990">
    <property type="entry name" value="GGDEF"/>
    <property type="match status" value="1"/>
</dbReference>
<dbReference type="GO" id="GO:0005886">
    <property type="term" value="C:plasma membrane"/>
    <property type="evidence" value="ECO:0007669"/>
    <property type="project" value="TreeGrafter"/>
</dbReference>
<evidence type="ECO:0000259" key="8">
    <source>
        <dbReference type="PROSITE" id="PS50110"/>
    </source>
</evidence>
<evidence type="ECO:0000256" key="5">
    <source>
        <dbReference type="PROSITE-ProRule" id="PRU00110"/>
    </source>
</evidence>
<evidence type="ECO:0000256" key="4">
    <source>
        <dbReference type="ARBA" id="ARBA00034247"/>
    </source>
</evidence>
<dbReference type="GO" id="GO:0043709">
    <property type="term" value="P:cell adhesion involved in single-species biofilm formation"/>
    <property type="evidence" value="ECO:0007669"/>
    <property type="project" value="TreeGrafter"/>
</dbReference>
<reference evidence="11 12" key="1">
    <citation type="submission" date="2016-10" db="EMBL/GenBank/DDBJ databases">
        <title>Marinobacter salinus sp. nov., a moderately halophilic bacterium isolated from a tidal flat environment.</title>
        <authorList>
            <person name="Park S.-J."/>
        </authorList>
    </citation>
    <scope>NUCLEOTIDE SEQUENCE [LARGE SCALE GENOMIC DNA]</scope>
    <source>
        <strain evidence="11 12">Hb8</strain>
    </source>
</reference>
<dbReference type="OrthoDB" id="9812260at2"/>
<evidence type="ECO:0000313" key="12">
    <source>
        <dbReference type="Proteomes" id="UP000177445"/>
    </source>
</evidence>
<feature type="modified residue" description="4-aspartylphosphate" evidence="6">
    <location>
        <position position="315"/>
    </location>
</feature>
<evidence type="ECO:0000256" key="2">
    <source>
        <dbReference type="ARBA" id="ARBA00012528"/>
    </source>
</evidence>